<proteinExistence type="predicted"/>
<dbReference type="EMBL" id="BEXT01000001">
    <property type="protein sequence ID" value="GBC59510.1"/>
    <property type="molecule type" value="Genomic_DNA"/>
</dbReference>
<evidence type="ECO:0000256" key="1">
    <source>
        <dbReference type="SAM" id="SignalP"/>
    </source>
</evidence>
<gene>
    <name evidence="3" type="ORF">DENIS_0449</name>
</gene>
<dbReference type="Proteomes" id="UP000288096">
    <property type="component" value="Unassembled WGS sequence"/>
</dbReference>
<organism evidence="3 4">
    <name type="scientific">Desulfonema ishimotonii</name>
    <dbReference type="NCBI Taxonomy" id="45657"/>
    <lineage>
        <taxon>Bacteria</taxon>
        <taxon>Pseudomonadati</taxon>
        <taxon>Thermodesulfobacteriota</taxon>
        <taxon>Desulfobacteria</taxon>
        <taxon>Desulfobacterales</taxon>
        <taxon>Desulfococcaceae</taxon>
        <taxon>Desulfonema</taxon>
    </lineage>
</organism>
<dbReference type="InterPro" id="IPR013424">
    <property type="entry name" value="Ice-binding_C"/>
</dbReference>
<evidence type="ECO:0000313" key="3">
    <source>
        <dbReference type="EMBL" id="GBC59510.1"/>
    </source>
</evidence>
<feature type="signal peptide" evidence="1">
    <location>
        <begin position="1"/>
        <end position="24"/>
    </location>
</feature>
<dbReference type="RefSeq" id="WP_124327020.1">
    <property type="nucleotide sequence ID" value="NZ_BEXT01000001.1"/>
</dbReference>
<feature type="chain" id="PRO_5019374126" description="Ice-binding protein C-terminal domain-containing protein" evidence="1">
    <location>
        <begin position="25"/>
        <end position="217"/>
    </location>
</feature>
<keyword evidence="4" id="KW-1185">Reference proteome</keyword>
<comment type="caution">
    <text evidence="3">The sequence shown here is derived from an EMBL/GenBank/DDBJ whole genome shotgun (WGS) entry which is preliminary data.</text>
</comment>
<feature type="domain" description="Ice-binding protein C-terminal" evidence="2">
    <location>
        <begin position="191"/>
        <end position="213"/>
    </location>
</feature>
<dbReference type="Pfam" id="PF07589">
    <property type="entry name" value="PEP-CTERM"/>
    <property type="match status" value="1"/>
</dbReference>
<reference evidence="4" key="1">
    <citation type="submission" date="2017-11" db="EMBL/GenBank/DDBJ databases">
        <authorList>
            <person name="Watanabe M."/>
            <person name="Kojima H."/>
        </authorList>
    </citation>
    <scope>NUCLEOTIDE SEQUENCE [LARGE SCALE GENOMIC DNA]</scope>
    <source>
        <strain evidence="4">Tokyo 01</strain>
    </source>
</reference>
<sequence>MKKMFAILFFVALTLGMVSTKVGAVPFNGVEFPDGEVSFADAVISYEPDYDPEHSATPFEKASIPSNALGTPNFGMVSLGDGGRITLQFTDNSLTGSGDGSFDLWVYEVGPDVEDTYVEISKDNITWYSVGKVFGSTSGIDIDAFGFGTDDFFSYVRLTDDTNEGGQIGDVVGADIAAVGAISSAPPVANPTPEPGTFFLLSVGLLGLLKVRRMLTI</sequence>
<dbReference type="NCBIfam" id="TIGR02595">
    <property type="entry name" value="PEP_CTERM"/>
    <property type="match status" value="1"/>
</dbReference>
<evidence type="ECO:0000313" key="4">
    <source>
        <dbReference type="Proteomes" id="UP000288096"/>
    </source>
</evidence>
<dbReference type="AlphaFoldDB" id="A0A401FRC3"/>
<accession>A0A401FRC3</accession>
<protein>
    <recommendedName>
        <fullName evidence="2">Ice-binding protein C-terminal domain-containing protein</fullName>
    </recommendedName>
</protein>
<keyword evidence="1" id="KW-0732">Signal</keyword>
<reference evidence="4" key="2">
    <citation type="submission" date="2019-01" db="EMBL/GenBank/DDBJ databases">
        <title>Genome sequence of Desulfonema ishimotonii strain Tokyo 01.</title>
        <authorList>
            <person name="Fukui M."/>
        </authorList>
    </citation>
    <scope>NUCLEOTIDE SEQUENCE [LARGE SCALE GENOMIC DNA]</scope>
    <source>
        <strain evidence="4">Tokyo 01</strain>
    </source>
</reference>
<name>A0A401FRC3_9BACT</name>
<evidence type="ECO:0000259" key="2">
    <source>
        <dbReference type="Pfam" id="PF07589"/>
    </source>
</evidence>
<dbReference type="OrthoDB" id="9792152at2"/>